<dbReference type="AlphaFoldDB" id="A0AAD5TCG3"/>
<keyword evidence="1" id="KW-0433">Leucine-rich repeat</keyword>
<keyword evidence="2" id="KW-0677">Repeat</keyword>
<evidence type="ECO:0000313" key="4">
    <source>
        <dbReference type="Proteomes" id="UP001212152"/>
    </source>
</evidence>
<dbReference type="SMART" id="SM00364">
    <property type="entry name" value="LRR_BAC"/>
    <property type="match status" value="4"/>
</dbReference>
<evidence type="ECO:0000256" key="1">
    <source>
        <dbReference type="ARBA" id="ARBA00022614"/>
    </source>
</evidence>
<dbReference type="Gene3D" id="3.80.10.10">
    <property type="entry name" value="Ribonuclease Inhibitor"/>
    <property type="match status" value="1"/>
</dbReference>
<protein>
    <submittedName>
        <fullName evidence="3">Uncharacterized protein</fullName>
    </submittedName>
</protein>
<reference evidence="3" key="1">
    <citation type="submission" date="2020-05" db="EMBL/GenBank/DDBJ databases">
        <title>Phylogenomic resolution of chytrid fungi.</title>
        <authorList>
            <person name="Stajich J.E."/>
            <person name="Amses K."/>
            <person name="Simmons R."/>
            <person name="Seto K."/>
            <person name="Myers J."/>
            <person name="Bonds A."/>
            <person name="Quandt C.A."/>
            <person name="Barry K."/>
            <person name="Liu P."/>
            <person name="Grigoriev I."/>
            <person name="Longcore J.E."/>
            <person name="James T.Y."/>
        </authorList>
    </citation>
    <scope>NUCLEOTIDE SEQUENCE</scope>
    <source>
        <strain evidence="3">JEL0379</strain>
    </source>
</reference>
<dbReference type="SUPFAM" id="SSF52058">
    <property type="entry name" value="L domain-like"/>
    <property type="match status" value="1"/>
</dbReference>
<evidence type="ECO:0000313" key="3">
    <source>
        <dbReference type="EMBL" id="KAJ3167038.1"/>
    </source>
</evidence>
<gene>
    <name evidence="3" type="ORF">HDU87_001733</name>
</gene>
<keyword evidence="4" id="KW-1185">Reference proteome</keyword>
<comment type="caution">
    <text evidence="3">The sequence shown here is derived from an EMBL/GenBank/DDBJ whole genome shotgun (WGS) entry which is preliminary data.</text>
</comment>
<dbReference type="Proteomes" id="UP001212152">
    <property type="component" value="Unassembled WGS sequence"/>
</dbReference>
<evidence type="ECO:0000256" key="2">
    <source>
        <dbReference type="ARBA" id="ARBA00022737"/>
    </source>
</evidence>
<dbReference type="PANTHER" id="PTHR47114:SF2">
    <property type="entry name" value="OLIGODENDROCYTE-MYELIN GLYCOPROTEIN"/>
    <property type="match status" value="1"/>
</dbReference>
<name>A0AAD5TCG3_9FUNG</name>
<dbReference type="InterPro" id="IPR051071">
    <property type="entry name" value="LRR-bact_E3_ubiq_ligases"/>
</dbReference>
<dbReference type="InterPro" id="IPR032675">
    <property type="entry name" value="LRR_dom_sf"/>
</dbReference>
<organism evidence="3 4">
    <name type="scientific">Geranomyces variabilis</name>
    <dbReference type="NCBI Taxonomy" id="109894"/>
    <lineage>
        <taxon>Eukaryota</taxon>
        <taxon>Fungi</taxon>
        <taxon>Fungi incertae sedis</taxon>
        <taxon>Chytridiomycota</taxon>
        <taxon>Chytridiomycota incertae sedis</taxon>
        <taxon>Chytridiomycetes</taxon>
        <taxon>Spizellomycetales</taxon>
        <taxon>Powellomycetaceae</taxon>
        <taxon>Geranomyces</taxon>
    </lineage>
</organism>
<proteinExistence type="predicted"/>
<dbReference type="PANTHER" id="PTHR47114">
    <property type="match status" value="1"/>
</dbReference>
<accession>A0AAD5TCG3</accession>
<sequence length="461" mass="52489">MPVTMKTRDGGSISSALKIIDQCSKRDQCGFQQFPERLPATLQILKFSGNAFTKLPPLPTTIRAIYGKDNRLSEFPDISHLASVETVDLSGNYIAEISDYNFPPSLKTLDLSDNIIKTFTVHTWPEELLELNLSVNRLVDIHSTFDSLNKTCKVSLDQNDFPCQKHNAYTLWIDPETESEAAIAEKFTHVARFLRFGIDIRVKNSTVAVTPEPDILYDHQPYLETTRTTIATIKRNQRRGNLRTIYDNSQNVHASSVQDSTNAAVGWLIENAKDKPATTMHNDSSSDTSAINPQHNGVPAWEHVIRAWRPRRFYHICKWLKTRRANRILRSYVQDTTIHSVHGLSYGQLVDLIWCAVKDHPHRYDILSVLQQEILEGQGLCFTGRFTRALNALSGFIEQVTVQISENEQMSNRIVQALRGLPEKEEEDSPSYQEKARKLVSEILREFNIPTGEWAIWLDAV</sequence>
<dbReference type="EMBL" id="JADGJQ010000148">
    <property type="protein sequence ID" value="KAJ3167038.1"/>
    <property type="molecule type" value="Genomic_DNA"/>
</dbReference>